<proteinExistence type="predicted"/>
<dbReference type="EMBL" id="JARKNE010000006">
    <property type="protein sequence ID" value="KAK5824317.1"/>
    <property type="molecule type" value="Genomic_DNA"/>
</dbReference>
<name>A0ABR0PIP3_GOSAR</name>
<comment type="caution">
    <text evidence="1">The sequence shown here is derived from an EMBL/GenBank/DDBJ whole genome shotgun (WGS) entry which is preliminary data.</text>
</comment>
<evidence type="ECO:0000313" key="1">
    <source>
        <dbReference type="EMBL" id="KAK5824317.1"/>
    </source>
</evidence>
<sequence>MKSVVVERKNHFMIGFRINVYESRSRKEIGIMVKRRVLMWEEKAPVKKLANTFNDHRFYKDVLVRNTPKRTLLLFKSLEIQARKMESYFIATKDQERKT</sequence>
<reference evidence="1 2" key="1">
    <citation type="submission" date="2023-03" db="EMBL/GenBank/DDBJ databases">
        <title>WGS of Gossypium arboreum.</title>
        <authorList>
            <person name="Yu D."/>
        </authorList>
    </citation>
    <scope>NUCLEOTIDE SEQUENCE [LARGE SCALE GENOMIC DNA]</scope>
    <source>
        <tissue evidence="1">Leaf</tissue>
    </source>
</reference>
<keyword evidence="2" id="KW-1185">Reference proteome</keyword>
<protein>
    <submittedName>
        <fullName evidence="1">Uncharacterized protein</fullName>
    </submittedName>
</protein>
<evidence type="ECO:0000313" key="2">
    <source>
        <dbReference type="Proteomes" id="UP001358586"/>
    </source>
</evidence>
<accession>A0ABR0PIP3</accession>
<dbReference type="Proteomes" id="UP001358586">
    <property type="component" value="Chromosome 6"/>
</dbReference>
<organism evidence="1 2">
    <name type="scientific">Gossypium arboreum</name>
    <name type="common">Tree cotton</name>
    <name type="synonym">Gossypium nanking</name>
    <dbReference type="NCBI Taxonomy" id="29729"/>
    <lineage>
        <taxon>Eukaryota</taxon>
        <taxon>Viridiplantae</taxon>
        <taxon>Streptophyta</taxon>
        <taxon>Embryophyta</taxon>
        <taxon>Tracheophyta</taxon>
        <taxon>Spermatophyta</taxon>
        <taxon>Magnoliopsida</taxon>
        <taxon>eudicotyledons</taxon>
        <taxon>Gunneridae</taxon>
        <taxon>Pentapetalae</taxon>
        <taxon>rosids</taxon>
        <taxon>malvids</taxon>
        <taxon>Malvales</taxon>
        <taxon>Malvaceae</taxon>
        <taxon>Malvoideae</taxon>
        <taxon>Gossypium</taxon>
    </lineage>
</organism>
<gene>
    <name evidence="1" type="ORF">PVK06_019088</name>
</gene>